<protein>
    <submittedName>
        <fullName evidence="2">Uncharacterized protein</fullName>
    </submittedName>
</protein>
<dbReference type="AlphaFoldDB" id="A0A8E5HJ98"/>
<organism evidence="2 3">
    <name type="scientific">Ustilaginoidea virens</name>
    <name type="common">Rice false smut fungus</name>
    <name type="synonym">Villosiclava virens</name>
    <dbReference type="NCBI Taxonomy" id="1159556"/>
    <lineage>
        <taxon>Eukaryota</taxon>
        <taxon>Fungi</taxon>
        <taxon>Dikarya</taxon>
        <taxon>Ascomycota</taxon>
        <taxon>Pezizomycotina</taxon>
        <taxon>Sordariomycetes</taxon>
        <taxon>Hypocreomycetidae</taxon>
        <taxon>Hypocreales</taxon>
        <taxon>Clavicipitaceae</taxon>
        <taxon>Ustilaginoidea</taxon>
    </lineage>
</organism>
<feature type="compositionally biased region" description="Basic residues" evidence="1">
    <location>
        <begin position="18"/>
        <end position="32"/>
    </location>
</feature>
<reference evidence="2" key="1">
    <citation type="submission" date="2020-03" db="EMBL/GenBank/DDBJ databases">
        <title>A mixture of massive structural variations and highly conserved coding sequences in Ustilaginoidea virens genome.</title>
        <authorList>
            <person name="Zhang K."/>
            <person name="Zhao Z."/>
            <person name="Zhang Z."/>
            <person name="Li Y."/>
            <person name="Hsiang T."/>
            <person name="Sun W."/>
        </authorList>
    </citation>
    <scope>NUCLEOTIDE SEQUENCE</scope>
    <source>
        <strain evidence="2">UV-8b</strain>
    </source>
</reference>
<dbReference type="Proteomes" id="UP000027002">
    <property type="component" value="Chromosome 1"/>
</dbReference>
<feature type="region of interest" description="Disordered" evidence="1">
    <location>
        <begin position="62"/>
        <end position="83"/>
    </location>
</feature>
<accession>A0A8E5HJ98</accession>
<dbReference type="RefSeq" id="XP_042993632.1">
    <property type="nucleotide sequence ID" value="XM_043137698.1"/>
</dbReference>
<feature type="region of interest" description="Disordered" evidence="1">
    <location>
        <begin position="17"/>
        <end position="36"/>
    </location>
</feature>
<dbReference type="GeneID" id="66060978"/>
<dbReference type="EMBL" id="CP072753">
    <property type="protein sequence ID" value="QUC15959.1"/>
    <property type="molecule type" value="Genomic_DNA"/>
</dbReference>
<name>A0A8E5HJ98_USTVR</name>
<evidence type="ECO:0000313" key="2">
    <source>
        <dbReference type="EMBL" id="QUC15959.1"/>
    </source>
</evidence>
<keyword evidence="3" id="KW-1185">Reference proteome</keyword>
<proteinExistence type="predicted"/>
<sequence>MMYQMDMRACRDRLGAARSKHGIHTASPRRRIRPGDCDSPWIRASCQPPLWQTDVAEAAKSRGRQVWLRRHQHQPASPPASPT</sequence>
<evidence type="ECO:0000313" key="3">
    <source>
        <dbReference type="Proteomes" id="UP000027002"/>
    </source>
</evidence>
<dbReference type="KEGG" id="uvi:66060978"/>
<evidence type="ECO:0000256" key="1">
    <source>
        <dbReference type="SAM" id="MobiDB-lite"/>
    </source>
</evidence>
<gene>
    <name evidence="2" type="ORF">UV8b_00200</name>
</gene>
<feature type="compositionally biased region" description="Basic residues" evidence="1">
    <location>
        <begin position="62"/>
        <end position="73"/>
    </location>
</feature>